<dbReference type="InParanoid" id="D8M0C9"/>
<organism evidence="7">
    <name type="scientific">Blastocystis hominis</name>
    <dbReference type="NCBI Taxonomy" id="12968"/>
    <lineage>
        <taxon>Eukaryota</taxon>
        <taxon>Sar</taxon>
        <taxon>Stramenopiles</taxon>
        <taxon>Bigyra</taxon>
        <taxon>Opalozoa</taxon>
        <taxon>Opalinata</taxon>
        <taxon>Blastocystidae</taxon>
        <taxon>Blastocystis</taxon>
    </lineage>
</organism>
<dbReference type="AlphaFoldDB" id="D8M0C9"/>
<feature type="compositionally biased region" description="Low complexity" evidence="5">
    <location>
        <begin position="545"/>
        <end position="561"/>
    </location>
</feature>
<dbReference type="RefSeq" id="XP_012895566.1">
    <property type="nucleotide sequence ID" value="XM_013040112.1"/>
</dbReference>
<evidence type="ECO:0000256" key="3">
    <source>
        <dbReference type="ARBA" id="ARBA00022801"/>
    </source>
</evidence>
<dbReference type="GeneID" id="24918911"/>
<comment type="catalytic activity">
    <reaction evidence="1">
        <text>All bonds known to be hydrolyzed by this endopeptidase have arginine in P1 and an acidic residue in P4. P6 is often occupied by an acidic residue or by a hydroxy-amino-acid residue, the phosphorylation of which enhances cleavage.</text>
        <dbReference type="EC" id="3.4.22.49"/>
    </reaction>
</comment>
<evidence type="ECO:0000256" key="2">
    <source>
        <dbReference type="ARBA" id="ARBA00012489"/>
    </source>
</evidence>
<dbReference type="Proteomes" id="UP000008312">
    <property type="component" value="Unassembled WGS sequence"/>
</dbReference>
<dbReference type="EC" id="3.4.22.49" evidence="2"/>
<dbReference type="EMBL" id="FN668643">
    <property type="protein sequence ID" value="CBK21518.2"/>
    <property type="molecule type" value="Genomic_DNA"/>
</dbReference>
<feature type="compositionally biased region" description="Basic and acidic residues" evidence="5">
    <location>
        <begin position="485"/>
        <end position="494"/>
    </location>
</feature>
<feature type="region of interest" description="Disordered" evidence="5">
    <location>
        <begin position="527"/>
        <end position="569"/>
    </location>
</feature>
<dbReference type="Pfam" id="PF03568">
    <property type="entry name" value="Separin_C"/>
    <property type="match status" value="1"/>
</dbReference>
<dbReference type="PROSITE" id="PS51700">
    <property type="entry name" value="SEPARIN"/>
    <property type="match status" value="1"/>
</dbReference>
<proteinExistence type="predicted"/>
<reference evidence="7" key="1">
    <citation type="submission" date="2010-02" db="EMBL/GenBank/DDBJ databases">
        <title>Sequencing and annotation of the Blastocystis hominis genome.</title>
        <authorList>
            <person name="Wincker P."/>
        </authorList>
    </citation>
    <scope>NUCLEOTIDE SEQUENCE</scope>
    <source>
        <strain evidence="7">Singapore isolate B</strain>
    </source>
</reference>
<dbReference type="PANTHER" id="PTHR12792:SF0">
    <property type="entry name" value="SEPARIN"/>
    <property type="match status" value="1"/>
</dbReference>
<dbReference type="GO" id="GO:0005737">
    <property type="term" value="C:cytoplasm"/>
    <property type="evidence" value="ECO:0007669"/>
    <property type="project" value="TreeGrafter"/>
</dbReference>
<feature type="region of interest" description="Disordered" evidence="5">
    <location>
        <begin position="482"/>
        <end position="505"/>
    </location>
</feature>
<evidence type="ECO:0000259" key="6">
    <source>
        <dbReference type="PROSITE" id="PS51700"/>
    </source>
</evidence>
<keyword evidence="8" id="KW-1185">Reference proteome</keyword>
<dbReference type="GO" id="GO:0005634">
    <property type="term" value="C:nucleus"/>
    <property type="evidence" value="ECO:0007669"/>
    <property type="project" value="InterPro"/>
</dbReference>
<dbReference type="InterPro" id="IPR030397">
    <property type="entry name" value="SEPARIN_core_dom"/>
</dbReference>
<evidence type="ECO:0000313" key="7">
    <source>
        <dbReference type="EMBL" id="CBK21518.2"/>
    </source>
</evidence>
<dbReference type="GO" id="GO:0072686">
    <property type="term" value="C:mitotic spindle"/>
    <property type="evidence" value="ECO:0007669"/>
    <property type="project" value="TreeGrafter"/>
</dbReference>
<name>D8M0C9_BLAHO</name>
<feature type="compositionally biased region" description="Polar residues" evidence="5">
    <location>
        <begin position="533"/>
        <end position="544"/>
    </location>
</feature>
<protein>
    <recommendedName>
        <fullName evidence="2">separase</fullName>
        <ecNumber evidence="2">3.4.22.49</ecNumber>
    </recommendedName>
</protein>
<dbReference type="GO" id="GO:0006508">
    <property type="term" value="P:proteolysis"/>
    <property type="evidence" value="ECO:0007669"/>
    <property type="project" value="InterPro"/>
</dbReference>
<evidence type="ECO:0000256" key="1">
    <source>
        <dbReference type="ARBA" id="ARBA00000451"/>
    </source>
</evidence>
<sequence length="660" mass="73307">MTKIVEILIIQFLALSGDSSLRSAIPEIPPNFDFVSSLQSTLLFSPKIAPNSVMGQLRALILDYFCISKEGSFIPLHVKRSALLWEAKRQNSFEVLDEAMSLNYKAEFDRMGREKIVPNFGNVDIRWIIVEIAYDKNSGVFCIGRKSGQDETPTIVFPPSEIVSKIGVIVESFETLLHDNDESFFVPPESKNNPDFVKKWWEERKRIDSGMAKIVQKLYREVFAPYSFLFKQWKRGNEIEEIIREIMQCIDCFSPIVSTFLHCNETPLTTESFESFLPLLGVSSIQPVSPLLLQKYNRFLLNHGDKIDLILVLSPSLQNLPFESMPCFSVSTHSTISIYRHFCLQSISDCALPRESVTLRQGHYVLNISSNPTMRSNRIPSLAAFRRSAEDGIEASARAAAVGAVRMDGKSPQRAEHGVRFVVFDGIRSCRESFLHSGYLYMGHGSGSAYCSNESMLEGPAIRAVSFLLGCSSVRLGTLKPAQSAREEKGEKGGEGIGNELQSGMNTEKDLKSVMEIEKDSKNAVEIEKDSNNKQTSQPIQFTQSSNPSSLSSSLTSSPSSFSPPSPSLSFSLPRIDTVLYYLLKQAPAVVGCLWDVSDGDLDRITHSLLSHFLQTNKEYDLSQLTTKARAASLLHSLVGAAVVVYGLPTSCRMASNPPL</sequence>
<keyword evidence="3" id="KW-0378">Hydrolase</keyword>
<accession>D8M0C9</accession>
<keyword evidence="4" id="KW-0159">Chromosome partition</keyword>
<feature type="domain" description="Peptidase C50" evidence="6">
    <location>
        <begin position="359"/>
        <end position="482"/>
    </location>
</feature>
<evidence type="ECO:0000256" key="5">
    <source>
        <dbReference type="SAM" id="MobiDB-lite"/>
    </source>
</evidence>
<evidence type="ECO:0000313" key="8">
    <source>
        <dbReference type="Proteomes" id="UP000008312"/>
    </source>
</evidence>
<dbReference type="GO" id="GO:0051307">
    <property type="term" value="P:meiotic chromosome separation"/>
    <property type="evidence" value="ECO:0007669"/>
    <property type="project" value="TreeGrafter"/>
</dbReference>
<evidence type="ECO:0000256" key="4">
    <source>
        <dbReference type="ARBA" id="ARBA00022829"/>
    </source>
</evidence>
<gene>
    <name evidence="7" type="ORF">GSBLH_T00001680001</name>
</gene>
<dbReference type="PANTHER" id="PTHR12792">
    <property type="entry name" value="EXTRA SPINDLE POLES 1-RELATED"/>
    <property type="match status" value="1"/>
</dbReference>
<dbReference type="OrthoDB" id="10255632at2759"/>
<dbReference type="GO" id="GO:0004197">
    <property type="term" value="F:cysteine-type endopeptidase activity"/>
    <property type="evidence" value="ECO:0007669"/>
    <property type="project" value="InterPro"/>
</dbReference>
<dbReference type="InterPro" id="IPR005314">
    <property type="entry name" value="Peptidase_C50"/>
</dbReference>